<evidence type="ECO:0000313" key="4">
    <source>
        <dbReference type="EMBL" id="PLP44134.1"/>
    </source>
</evidence>
<dbReference type="EMBL" id="CAJOXS020000001">
    <property type="protein sequence ID" value="CAH5987329.1"/>
    <property type="molecule type" value="Genomic_DNA"/>
</dbReference>
<name>A0A087FPD8_KLEVA</name>
<evidence type="ECO:0000313" key="5">
    <source>
        <dbReference type="EMBL" id="QNP22458.1"/>
    </source>
</evidence>
<keyword evidence="1" id="KW-0472">Membrane</keyword>
<accession>A0A087FPD8</accession>
<feature type="transmembrane region" description="Helical" evidence="1">
    <location>
        <begin position="94"/>
        <end position="113"/>
    </location>
</feature>
<dbReference type="EMBL" id="BQTA01000008">
    <property type="protein sequence ID" value="GKJ95120.1"/>
    <property type="molecule type" value="Genomic_DNA"/>
</dbReference>
<dbReference type="OMA" id="MLTWTIQ"/>
<evidence type="ECO:0000256" key="1">
    <source>
        <dbReference type="SAM" id="Phobius"/>
    </source>
</evidence>
<gene>
    <name evidence="2" type="ORF">AN2335V1_0926</name>
    <name evidence="4" type="ORF">CWM98_16660</name>
    <name evidence="5" type="ORF">IAP99_13410</name>
    <name evidence="3" type="ORF">NUKP37_28860</name>
</gene>
<organism evidence="4 6">
    <name type="scientific">Klebsiella variicola</name>
    <dbReference type="NCBI Taxonomy" id="244366"/>
    <lineage>
        <taxon>Bacteria</taxon>
        <taxon>Pseudomonadati</taxon>
        <taxon>Pseudomonadota</taxon>
        <taxon>Gammaproteobacteria</taxon>
        <taxon>Enterobacterales</taxon>
        <taxon>Enterobacteriaceae</taxon>
        <taxon>Klebsiella/Raoultella group</taxon>
        <taxon>Klebsiella</taxon>
        <taxon>Klebsiella pneumoniae complex</taxon>
    </lineage>
</organism>
<evidence type="ECO:0000313" key="6">
    <source>
        <dbReference type="Proteomes" id="UP000234473"/>
    </source>
</evidence>
<feature type="transmembrane region" description="Helical" evidence="1">
    <location>
        <begin position="64"/>
        <end position="82"/>
    </location>
</feature>
<feature type="transmembrane region" description="Helical" evidence="1">
    <location>
        <begin position="32"/>
        <end position="52"/>
    </location>
</feature>
<dbReference type="Proteomes" id="UP000234473">
    <property type="component" value="Unassembled WGS sequence"/>
</dbReference>
<dbReference type="KEGG" id="kpk:A593_23105"/>
<evidence type="ECO:0000313" key="8">
    <source>
        <dbReference type="Proteomes" id="UP000789617"/>
    </source>
</evidence>
<sequence length="114" mass="13130">MNGIDILWALLTLLSVILFISGDWLAQRKIRLLNYVLLATGVIYLAEVFQTLQNLGKMGYLFRMLTWTIQASFITLSLYRVWTRPWFASRRRGVRAMSVVFAVALMSCLARLVL</sequence>
<evidence type="ECO:0000313" key="7">
    <source>
        <dbReference type="Proteomes" id="UP000516181"/>
    </source>
</evidence>
<evidence type="ECO:0000313" key="2">
    <source>
        <dbReference type="EMBL" id="CAH5987329.1"/>
    </source>
</evidence>
<dbReference type="GeneID" id="93273228"/>
<protein>
    <submittedName>
        <fullName evidence="4">Uncharacterized protein</fullName>
    </submittedName>
</protein>
<dbReference type="KEGG" id="kvd:KR75_20915"/>
<reference evidence="4 6" key="1">
    <citation type="submission" date="2017-11" db="EMBL/GenBank/DDBJ databases">
        <authorList>
            <person name="Han C.G."/>
        </authorList>
    </citation>
    <scope>NUCLEOTIDE SEQUENCE [LARGE SCALE GENOMIC DNA]</scope>
    <source>
        <strain evidence="4 6">A5</strain>
    </source>
</reference>
<dbReference type="Proteomes" id="UP000789617">
    <property type="component" value="Unassembled WGS sequence"/>
</dbReference>
<feature type="transmembrane region" description="Helical" evidence="1">
    <location>
        <begin position="6"/>
        <end position="25"/>
    </location>
</feature>
<reference evidence="3" key="4">
    <citation type="journal article" date="2022" name="J. Appl. Microbiol.">
        <title>PCR-based ORF typing of Klebsiella pneumoniae for rapid identification of global clones and transmission events.</title>
        <authorList>
            <person name="Nonogaki R."/>
            <person name="Iijima A."/>
            <person name="Kawamura K."/>
            <person name="Kayama S."/>
            <person name="Sugai M."/>
            <person name="Yagi T."/>
            <person name="Arakawa Y."/>
            <person name="Doi Y."/>
            <person name="Suzuki M."/>
        </authorList>
    </citation>
    <scope>NUCLEOTIDE SEQUENCE</scope>
    <source>
        <strain evidence="3">NUKP-37</strain>
    </source>
</reference>
<proteinExistence type="predicted"/>
<reference evidence="4 6" key="2">
    <citation type="submission" date="2018-01" db="EMBL/GenBank/DDBJ databases">
        <title>Genomic study of Klebsiella pneumoniae.</title>
        <authorList>
            <person name="Yang Y."/>
            <person name="Bicalho R."/>
        </authorList>
    </citation>
    <scope>NUCLEOTIDE SEQUENCE [LARGE SCALE GENOMIC DNA]</scope>
    <source>
        <strain evidence="4 6">A5</strain>
    </source>
</reference>
<keyword evidence="1" id="KW-1133">Transmembrane helix</keyword>
<evidence type="ECO:0000313" key="3">
    <source>
        <dbReference type="EMBL" id="GKJ95120.1"/>
    </source>
</evidence>
<dbReference type="EMBL" id="CP060807">
    <property type="protein sequence ID" value="QNP22458.1"/>
    <property type="molecule type" value="Genomic_DNA"/>
</dbReference>
<dbReference type="EMBL" id="PICB01000871">
    <property type="protein sequence ID" value="PLP44134.1"/>
    <property type="molecule type" value="Genomic_DNA"/>
</dbReference>
<dbReference type="RefSeq" id="WP_012968238.1">
    <property type="nucleotide sequence ID" value="NZ_AP024592.1"/>
</dbReference>
<dbReference type="Proteomes" id="UP001060507">
    <property type="component" value="Unassembled WGS sequence"/>
</dbReference>
<keyword evidence="8" id="KW-1185">Reference proteome</keyword>
<reference evidence="5 7" key="3">
    <citation type="submission" date="2020-08" db="EMBL/GenBank/DDBJ databases">
        <title>Complete genome sequence of Klebsiella pneumoniae KP2757.</title>
        <authorList>
            <person name="Zhang X."/>
        </authorList>
    </citation>
    <scope>NUCLEOTIDE SEQUENCE [LARGE SCALE GENOMIC DNA]</scope>
    <source>
        <strain evidence="5 7">KP2757</strain>
    </source>
</reference>
<dbReference type="KEGG" id="kvq:SP68_01880"/>
<dbReference type="Proteomes" id="UP000516181">
    <property type="component" value="Chromosome"/>
</dbReference>
<keyword evidence="1" id="KW-0812">Transmembrane</keyword>
<reference evidence="2" key="5">
    <citation type="submission" date="2022-05" db="EMBL/GenBank/DDBJ databases">
        <authorList>
            <person name="Alioto T."/>
            <person name="Alioto T."/>
            <person name="Gomez Garrido J."/>
        </authorList>
    </citation>
    <scope>NUCLEOTIDE SEQUENCE</scope>
    <source>
        <strain evidence="2">0</strain>
    </source>
</reference>
<dbReference type="AlphaFoldDB" id="A0A087FPD8"/>